<dbReference type="PIRSF" id="PIRSF021774">
    <property type="entry name" value="UCP021774"/>
    <property type="match status" value="1"/>
</dbReference>
<keyword evidence="3" id="KW-1185">Reference proteome</keyword>
<proteinExistence type="predicted"/>
<evidence type="ECO:0000313" key="2">
    <source>
        <dbReference type="EMBL" id="SJZ30464.1"/>
    </source>
</evidence>
<dbReference type="RefSeq" id="WP_078808610.1">
    <property type="nucleotide sequence ID" value="NZ_FUWM01000003.1"/>
</dbReference>
<dbReference type="PANTHER" id="PTHR38342:SF1">
    <property type="entry name" value="SLR5037 PROTEIN"/>
    <property type="match status" value="1"/>
</dbReference>
<protein>
    <submittedName>
        <fullName evidence="2">Uncharacterized conserved protein, DUF302 family</fullName>
    </submittedName>
</protein>
<dbReference type="Pfam" id="PF03625">
    <property type="entry name" value="DUF302"/>
    <property type="match status" value="1"/>
</dbReference>
<dbReference type="EMBL" id="FUWM01000003">
    <property type="protein sequence ID" value="SJZ30464.1"/>
    <property type="molecule type" value="Genomic_DNA"/>
</dbReference>
<dbReference type="PANTHER" id="PTHR38342">
    <property type="entry name" value="SLR5037 PROTEIN"/>
    <property type="match status" value="1"/>
</dbReference>
<dbReference type="InterPro" id="IPR005180">
    <property type="entry name" value="DUF302"/>
</dbReference>
<dbReference type="SUPFAM" id="SSF103247">
    <property type="entry name" value="TT1751-like"/>
    <property type="match status" value="1"/>
</dbReference>
<evidence type="ECO:0000259" key="1">
    <source>
        <dbReference type="Pfam" id="PF03625"/>
    </source>
</evidence>
<dbReference type="CDD" id="cd14797">
    <property type="entry name" value="DUF302"/>
    <property type="match status" value="1"/>
</dbReference>
<dbReference type="STRING" id="142842.SAMN02745118_00067"/>
<name>A0A1T4JJY2_9FIRM</name>
<evidence type="ECO:0000313" key="3">
    <source>
        <dbReference type="Proteomes" id="UP000190625"/>
    </source>
</evidence>
<dbReference type="Gene3D" id="3.30.310.70">
    <property type="entry name" value="TT1751-like domain"/>
    <property type="match status" value="1"/>
</dbReference>
<dbReference type="InterPro" id="IPR016796">
    <property type="entry name" value="UCP021774"/>
</dbReference>
<dbReference type="InterPro" id="IPR035923">
    <property type="entry name" value="TT1751-like_sf"/>
</dbReference>
<organism evidence="2 3">
    <name type="scientific">Selenihalanaerobacter shriftii</name>
    <dbReference type="NCBI Taxonomy" id="142842"/>
    <lineage>
        <taxon>Bacteria</taxon>
        <taxon>Bacillati</taxon>
        <taxon>Bacillota</taxon>
        <taxon>Clostridia</taxon>
        <taxon>Halanaerobiales</taxon>
        <taxon>Halobacteroidaceae</taxon>
        <taxon>Selenihalanaerobacter</taxon>
    </lineage>
</organism>
<dbReference type="AlphaFoldDB" id="A0A1T4JJY2"/>
<feature type="domain" description="DUF302" evidence="1">
    <location>
        <begin position="38"/>
        <end position="101"/>
    </location>
</feature>
<gene>
    <name evidence="2" type="ORF">SAMN02745118_00067</name>
</gene>
<dbReference type="Proteomes" id="UP000190625">
    <property type="component" value="Unassembled WGS sequence"/>
</dbReference>
<sequence>MNIGHYDFNKVVDYSYEEALEKTKSALKEEGFGVLTEVDVKATLKKKLGKNFKKYMILGACNPNFAYEALKLEEELGLLLPCNVIVYEKETSDVVVSSINPEKALNIAGNEKLLKVANQVSEHLKGVIEKI</sequence>
<reference evidence="3" key="1">
    <citation type="submission" date="2017-02" db="EMBL/GenBank/DDBJ databases">
        <authorList>
            <person name="Varghese N."/>
            <person name="Submissions S."/>
        </authorList>
    </citation>
    <scope>NUCLEOTIDE SEQUENCE [LARGE SCALE GENOMIC DNA]</scope>
    <source>
        <strain evidence="3">ATCC BAA-73</strain>
    </source>
</reference>
<dbReference type="OrthoDB" id="9791067at2"/>
<accession>A0A1T4JJY2</accession>